<keyword evidence="4 7" id="KW-0863">Zinc-finger</keyword>
<sequence>MPKSFLIKRRKSAQLGTRNWGELSDRLRGDLYVPGRFFRAIVTSVSRQTVVSSGFPVFATVTKRSVHVGSLDVLETGAVPALVHPTILSLSSRSEWDGGDPHRLAQNPLYSQPSAVGKHLPGNKGRGLPLQVGFQCSVCSKCFPLQRMLNRHGKSHSPVKKHLCHYCSKGFNDTFDLKRHLRTHTGIRPYRCCLCDKGFTQRCSLESHLKKIHCIPQTYGYRERREKLFVCEQCGFTCGSSDEYYGHTRQGHFARPHLGDNFPKPRAVAFQPQLHLLLR</sequence>
<keyword evidence="5" id="KW-0862">Zinc</keyword>
<keyword evidence="6" id="KW-0539">Nucleus</keyword>
<evidence type="ECO:0000256" key="2">
    <source>
        <dbReference type="ARBA" id="ARBA00022723"/>
    </source>
</evidence>
<evidence type="ECO:0000256" key="6">
    <source>
        <dbReference type="ARBA" id="ARBA00023242"/>
    </source>
</evidence>
<evidence type="ECO:0000256" key="7">
    <source>
        <dbReference type="PROSITE-ProRule" id="PRU00042"/>
    </source>
</evidence>
<dbReference type="GeneID" id="117677610"/>
<dbReference type="SUPFAM" id="SSF57667">
    <property type="entry name" value="beta-beta-alpha zinc fingers"/>
    <property type="match status" value="1"/>
</dbReference>
<organism evidence="9 10">
    <name type="scientific">Pantherophis guttatus</name>
    <name type="common">Corn snake</name>
    <name type="synonym">Elaphe guttata</name>
    <dbReference type="NCBI Taxonomy" id="94885"/>
    <lineage>
        <taxon>Eukaryota</taxon>
        <taxon>Metazoa</taxon>
        <taxon>Chordata</taxon>
        <taxon>Craniata</taxon>
        <taxon>Vertebrata</taxon>
        <taxon>Euteleostomi</taxon>
        <taxon>Lepidosauria</taxon>
        <taxon>Squamata</taxon>
        <taxon>Bifurcata</taxon>
        <taxon>Unidentata</taxon>
        <taxon>Episquamata</taxon>
        <taxon>Toxicofera</taxon>
        <taxon>Serpentes</taxon>
        <taxon>Colubroidea</taxon>
        <taxon>Colubridae</taxon>
        <taxon>Colubrinae</taxon>
        <taxon>Pantherophis</taxon>
    </lineage>
</organism>
<feature type="domain" description="C2H2-type" evidence="8">
    <location>
        <begin position="134"/>
        <end position="161"/>
    </location>
</feature>
<gene>
    <name evidence="10" type="primary">OVOL3</name>
</gene>
<dbReference type="Gene3D" id="3.30.160.60">
    <property type="entry name" value="Classic Zinc Finger"/>
    <property type="match status" value="2"/>
</dbReference>
<evidence type="ECO:0000256" key="1">
    <source>
        <dbReference type="ARBA" id="ARBA00004123"/>
    </source>
</evidence>
<feature type="domain" description="C2H2-type" evidence="8">
    <location>
        <begin position="162"/>
        <end position="189"/>
    </location>
</feature>
<dbReference type="InterPro" id="IPR027756">
    <property type="entry name" value="Ovo-like"/>
</dbReference>
<dbReference type="PROSITE" id="PS50157">
    <property type="entry name" value="ZINC_FINGER_C2H2_2"/>
    <property type="match status" value="3"/>
</dbReference>
<keyword evidence="2" id="KW-0479">Metal-binding</keyword>
<evidence type="ECO:0000256" key="3">
    <source>
        <dbReference type="ARBA" id="ARBA00022737"/>
    </source>
</evidence>
<protein>
    <submittedName>
        <fullName evidence="10">Transcription factor ovo-like protein 3</fullName>
    </submittedName>
</protein>
<dbReference type="InterPro" id="IPR013087">
    <property type="entry name" value="Znf_C2H2_type"/>
</dbReference>
<evidence type="ECO:0000313" key="10">
    <source>
        <dbReference type="RefSeq" id="XP_060550001.1"/>
    </source>
</evidence>
<evidence type="ECO:0000259" key="8">
    <source>
        <dbReference type="PROSITE" id="PS50157"/>
    </source>
</evidence>
<dbReference type="RefSeq" id="XP_060550001.1">
    <property type="nucleotide sequence ID" value="XM_060694018.1"/>
</dbReference>
<dbReference type="PANTHER" id="PTHR10032">
    <property type="entry name" value="ZINC FINGER PROTEIN WITH KRAB AND SCAN DOMAINS"/>
    <property type="match status" value="1"/>
</dbReference>
<accession>A0ABM3ZNP7</accession>
<dbReference type="Proteomes" id="UP001652622">
    <property type="component" value="Unplaced"/>
</dbReference>
<proteinExistence type="predicted"/>
<dbReference type="PROSITE" id="PS00028">
    <property type="entry name" value="ZINC_FINGER_C2H2_1"/>
    <property type="match status" value="4"/>
</dbReference>
<name>A0ABM3ZNP7_PANGU</name>
<keyword evidence="3" id="KW-0677">Repeat</keyword>
<evidence type="ECO:0000313" key="9">
    <source>
        <dbReference type="Proteomes" id="UP001652622"/>
    </source>
</evidence>
<feature type="domain" description="C2H2-type" evidence="8">
    <location>
        <begin position="190"/>
        <end position="218"/>
    </location>
</feature>
<keyword evidence="9" id="KW-1185">Reference proteome</keyword>
<evidence type="ECO:0000256" key="4">
    <source>
        <dbReference type="ARBA" id="ARBA00022771"/>
    </source>
</evidence>
<reference evidence="10" key="1">
    <citation type="submission" date="2025-08" db="UniProtKB">
        <authorList>
            <consortium name="RefSeq"/>
        </authorList>
    </citation>
    <scope>IDENTIFICATION</scope>
    <source>
        <tissue evidence="10">Blood</tissue>
    </source>
</reference>
<dbReference type="PANTHER" id="PTHR10032:SF217">
    <property type="entry name" value="TRANSCRIPTION FACTOR OVO-LIKE 1-RELATED"/>
    <property type="match status" value="1"/>
</dbReference>
<comment type="subcellular location">
    <subcellularLocation>
        <location evidence="1">Nucleus</location>
    </subcellularLocation>
</comment>
<evidence type="ECO:0000256" key="5">
    <source>
        <dbReference type="ARBA" id="ARBA00022833"/>
    </source>
</evidence>
<dbReference type="Pfam" id="PF00096">
    <property type="entry name" value="zf-C2H2"/>
    <property type="match status" value="3"/>
</dbReference>
<dbReference type="InterPro" id="IPR036236">
    <property type="entry name" value="Znf_C2H2_sf"/>
</dbReference>
<dbReference type="SMART" id="SM00355">
    <property type="entry name" value="ZnF_C2H2"/>
    <property type="match status" value="4"/>
</dbReference>